<keyword evidence="3" id="KW-0418">Kinase</keyword>
<reference evidence="4" key="1">
    <citation type="submission" date="2022-08" db="UniProtKB">
        <authorList>
            <consortium name="EnsemblMetazoa"/>
        </authorList>
    </citation>
    <scope>IDENTIFICATION</scope>
    <source>
        <strain evidence="4">Dongola</strain>
    </source>
</reference>
<dbReference type="PANTHER" id="PTHR23359">
    <property type="entry name" value="NUCLEOTIDE KINASE"/>
    <property type="match status" value="1"/>
</dbReference>
<evidence type="ECO:0000256" key="1">
    <source>
        <dbReference type="ARBA" id="ARBA00022679"/>
    </source>
</evidence>
<dbReference type="Pfam" id="PF00406">
    <property type="entry name" value="ADK"/>
    <property type="match status" value="1"/>
</dbReference>
<keyword evidence="5" id="KW-1185">Reference proteome</keyword>
<evidence type="ECO:0000256" key="2">
    <source>
        <dbReference type="ARBA" id="ARBA00022741"/>
    </source>
</evidence>
<name>A0A8W7M4J0_ANOAR</name>
<dbReference type="InterPro" id="IPR000850">
    <property type="entry name" value="Adenylat/UMP-CMP_kin"/>
</dbReference>
<dbReference type="InterPro" id="IPR027417">
    <property type="entry name" value="P-loop_NTPase"/>
</dbReference>
<proteinExistence type="predicted"/>
<evidence type="ECO:0000256" key="3">
    <source>
        <dbReference type="ARBA" id="ARBA00022777"/>
    </source>
</evidence>
<dbReference type="Proteomes" id="UP000075840">
    <property type="component" value="Unassembled WGS sequence"/>
</dbReference>
<dbReference type="EnsemblMetazoa" id="AARA006061-RA">
    <property type="protein sequence ID" value="AARA006061-PA"/>
    <property type="gene ID" value="AARA006061"/>
</dbReference>
<dbReference type="SUPFAM" id="SSF52540">
    <property type="entry name" value="P-loop containing nucleoside triphosphate hydrolases"/>
    <property type="match status" value="1"/>
</dbReference>
<protein>
    <recommendedName>
        <fullName evidence="6">Adenylate kinase</fullName>
    </recommendedName>
</protein>
<sequence>MDILLDKFLNETRYSYRTVYYPTDLMLYFEKHHIFEIIFDLMIMLQKDRPLNTEQYIAEHIVEISKKYNQINTFLSLEDNEKTERLLQTFQRSDQYYPVIELQDSLTTTFLEALNDKLRYLKLQDKHIIMLGDRKTLTLAKKHFHFHQTLYVKNEKSLQKTYSFVTERIKLLQIDPHHSAITYGQRIVLLGRPGCGKHRVGKWLAEKLNICLVSAADLVAQHERNYDCFGKALDCGSLENVHTSELITSIVQHRLLQPDCIQSGWILLDFPNTADDVTNMFQTMAVPKIVLVIDSDESVCRRRKLSRRKCGQVKADCWQRMMFETELHFFNISHPQTLVALQKQQSCAVIHIDGNRSYTNIQKLIMDKLMIKKSL</sequence>
<evidence type="ECO:0008006" key="6">
    <source>
        <dbReference type="Google" id="ProtNLM"/>
    </source>
</evidence>
<dbReference type="Gene3D" id="3.40.50.300">
    <property type="entry name" value="P-loop containing nucleotide triphosphate hydrolases"/>
    <property type="match status" value="1"/>
</dbReference>
<accession>A0A8W7M4J0</accession>
<evidence type="ECO:0000313" key="5">
    <source>
        <dbReference type="Proteomes" id="UP000075840"/>
    </source>
</evidence>
<dbReference type="GO" id="GO:0005524">
    <property type="term" value="F:ATP binding"/>
    <property type="evidence" value="ECO:0007669"/>
    <property type="project" value="InterPro"/>
</dbReference>
<dbReference type="GeneID" id="120898003"/>
<dbReference type="GO" id="GO:0019205">
    <property type="term" value="F:nucleobase-containing compound kinase activity"/>
    <property type="evidence" value="ECO:0007669"/>
    <property type="project" value="InterPro"/>
</dbReference>
<organism evidence="4 5">
    <name type="scientific">Anopheles arabiensis</name>
    <name type="common">Mosquito</name>
    <dbReference type="NCBI Taxonomy" id="7173"/>
    <lineage>
        <taxon>Eukaryota</taxon>
        <taxon>Metazoa</taxon>
        <taxon>Ecdysozoa</taxon>
        <taxon>Arthropoda</taxon>
        <taxon>Hexapoda</taxon>
        <taxon>Insecta</taxon>
        <taxon>Pterygota</taxon>
        <taxon>Neoptera</taxon>
        <taxon>Endopterygota</taxon>
        <taxon>Diptera</taxon>
        <taxon>Nematocera</taxon>
        <taxon>Culicoidea</taxon>
        <taxon>Culicidae</taxon>
        <taxon>Anophelinae</taxon>
        <taxon>Anopheles</taxon>
    </lineage>
</organism>
<dbReference type="GO" id="GO:0006139">
    <property type="term" value="P:nucleobase-containing compound metabolic process"/>
    <property type="evidence" value="ECO:0007669"/>
    <property type="project" value="InterPro"/>
</dbReference>
<keyword evidence="2" id="KW-0547">Nucleotide-binding</keyword>
<keyword evidence="1" id="KW-0808">Transferase</keyword>
<dbReference type="EMBL" id="APCN01005322">
    <property type="status" value="NOT_ANNOTATED_CDS"/>
    <property type="molecule type" value="Genomic_DNA"/>
</dbReference>
<dbReference type="AlphaFoldDB" id="A0A8W7M4J0"/>
<dbReference type="RefSeq" id="XP_040159207.1">
    <property type="nucleotide sequence ID" value="XM_040303273.1"/>
</dbReference>
<evidence type="ECO:0000313" key="4">
    <source>
        <dbReference type="EnsemblMetazoa" id="AARA006061-PA"/>
    </source>
</evidence>